<dbReference type="AlphaFoldDB" id="A0A6G8AYA9"/>
<dbReference type="Gene3D" id="2.30.31.70">
    <property type="match status" value="1"/>
</dbReference>
<evidence type="ECO:0000313" key="3">
    <source>
        <dbReference type="EMBL" id="QIL49945.1"/>
    </source>
</evidence>
<evidence type="ECO:0000313" key="4">
    <source>
        <dbReference type="Proteomes" id="UP000500741"/>
    </source>
</evidence>
<keyword evidence="4" id="KW-1185">Reference proteome</keyword>
<dbReference type="Proteomes" id="UP000500741">
    <property type="component" value="Chromosome"/>
</dbReference>
<protein>
    <recommendedName>
        <fullName evidence="2">Transcriptional coactivator p15 (PC4) C-terminal domain-containing protein</fullName>
    </recommendedName>
</protein>
<proteinExistence type="predicted"/>
<dbReference type="GO" id="GO:0003677">
    <property type="term" value="F:DNA binding"/>
    <property type="evidence" value="ECO:0007669"/>
    <property type="project" value="InterPro"/>
</dbReference>
<reference evidence="3 4" key="1">
    <citation type="submission" date="2020-03" db="EMBL/GenBank/DDBJ databases">
        <title>Weissella sp. nov., isolated from Cybister lewisianus.</title>
        <authorList>
            <person name="Hyun D.-W."/>
            <person name="Bae J.-W."/>
        </authorList>
    </citation>
    <scope>NUCLEOTIDE SEQUENCE [LARGE SCALE GENOMIC DNA]</scope>
    <source>
        <strain evidence="3 4">HDW19</strain>
    </source>
</reference>
<gene>
    <name evidence="3" type="ORF">G7084_00550</name>
</gene>
<accession>A0A6G8AYA9</accession>
<dbReference type="EMBL" id="CP049888">
    <property type="protein sequence ID" value="QIL49945.1"/>
    <property type="molecule type" value="Genomic_DNA"/>
</dbReference>
<feature type="compositionally biased region" description="Acidic residues" evidence="1">
    <location>
        <begin position="90"/>
        <end position="101"/>
    </location>
</feature>
<feature type="domain" description="Transcriptional coactivator p15 (PC4) C-terminal" evidence="2">
    <location>
        <begin position="23"/>
        <end position="70"/>
    </location>
</feature>
<organism evidence="3 4">
    <name type="scientific">Weissella coleopterorum</name>
    <dbReference type="NCBI Taxonomy" id="2714949"/>
    <lineage>
        <taxon>Bacteria</taxon>
        <taxon>Bacillati</taxon>
        <taxon>Bacillota</taxon>
        <taxon>Bacilli</taxon>
        <taxon>Lactobacillales</taxon>
        <taxon>Lactobacillaceae</taxon>
        <taxon>Weissella</taxon>
    </lineage>
</organism>
<feature type="region of interest" description="Disordered" evidence="1">
    <location>
        <begin position="88"/>
        <end position="113"/>
    </location>
</feature>
<evidence type="ECO:0000256" key="1">
    <source>
        <dbReference type="SAM" id="MobiDB-lite"/>
    </source>
</evidence>
<dbReference type="InterPro" id="IPR003173">
    <property type="entry name" value="PC4_C"/>
</dbReference>
<dbReference type="GO" id="GO:0006355">
    <property type="term" value="P:regulation of DNA-templated transcription"/>
    <property type="evidence" value="ECO:0007669"/>
    <property type="project" value="InterPro"/>
</dbReference>
<sequence>MAERGKLKFEIIEKFGILSTSKSGWNLELNLVQWGDNQPKFDLRSWSVDHTKMGKGVGLTHDELTQLQQISQKILGAENQNITTHFAQLPEDDGFGPDADFENDRPKVTRLSD</sequence>
<name>A0A6G8AYA9_9LACO</name>
<feature type="compositionally biased region" description="Basic and acidic residues" evidence="1">
    <location>
        <begin position="102"/>
        <end position="113"/>
    </location>
</feature>
<evidence type="ECO:0000259" key="2">
    <source>
        <dbReference type="Pfam" id="PF02229"/>
    </source>
</evidence>
<dbReference type="KEGG" id="wco:G7084_00550"/>
<dbReference type="Pfam" id="PF02229">
    <property type="entry name" value="PC4"/>
    <property type="match status" value="1"/>
</dbReference>